<gene>
    <name evidence="1" type="ORF">M378DRAFT_176103</name>
</gene>
<proteinExistence type="predicted"/>
<protein>
    <submittedName>
        <fullName evidence="1">Uncharacterized protein</fullName>
    </submittedName>
</protein>
<dbReference type="AlphaFoldDB" id="A0A0C2T011"/>
<dbReference type="InParanoid" id="A0A0C2T011"/>
<sequence length="267" mass="29962">MESTKEEEPQYTFPSCLLGFVAMLNRRDFAVICDDVFMQSQSMYRNSDSDIDHDQNQQTSTDLSVALIGVQQRTGLTSAEINLIFSRLEIFHAQHANWPDNLRDSLTSDQDPTKLASLVMALLDFTQASLLSIIFIVPQSSCRLLRSVARAGDCLQRLSEILLVSPTLCPRKPMIEEMDECLRAASHFHSFYLSLGNLPARISAKVMKTPHDDNGLLFNLLTLINATLLLIMSIQANCYTSQDEERHIDLIYTAGTCVLSAQEQLVK</sequence>
<reference evidence="1 2" key="1">
    <citation type="submission" date="2014-04" db="EMBL/GenBank/DDBJ databases">
        <title>Evolutionary Origins and Diversification of the Mycorrhizal Mutualists.</title>
        <authorList>
            <consortium name="DOE Joint Genome Institute"/>
            <consortium name="Mycorrhizal Genomics Consortium"/>
            <person name="Kohler A."/>
            <person name="Kuo A."/>
            <person name="Nagy L.G."/>
            <person name="Floudas D."/>
            <person name="Copeland A."/>
            <person name="Barry K.W."/>
            <person name="Cichocki N."/>
            <person name="Veneault-Fourrey C."/>
            <person name="LaButti K."/>
            <person name="Lindquist E.A."/>
            <person name="Lipzen A."/>
            <person name="Lundell T."/>
            <person name="Morin E."/>
            <person name="Murat C."/>
            <person name="Riley R."/>
            <person name="Ohm R."/>
            <person name="Sun H."/>
            <person name="Tunlid A."/>
            <person name="Henrissat B."/>
            <person name="Grigoriev I.V."/>
            <person name="Hibbett D.S."/>
            <person name="Martin F."/>
        </authorList>
    </citation>
    <scope>NUCLEOTIDE SEQUENCE [LARGE SCALE GENOMIC DNA]</scope>
    <source>
        <strain evidence="1 2">Koide BX008</strain>
    </source>
</reference>
<name>A0A0C2T011_AMAMK</name>
<organism evidence="1 2">
    <name type="scientific">Amanita muscaria (strain Koide BX008)</name>
    <dbReference type="NCBI Taxonomy" id="946122"/>
    <lineage>
        <taxon>Eukaryota</taxon>
        <taxon>Fungi</taxon>
        <taxon>Dikarya</taxon>
        <taxon>Basidiomycota</taxon>
        <taxon>Agaricomycotina</taxon>
        <taxon>Agaricomycetes</taxon>
        <taxon>Agaricomycetidae</taxon>
        <taxon>Agaricales</taxon>
        <taxon>Pluteineae</taxon>
        <taxon>Amanitaceae</taxon>
        <taxon>Amanita</taxon>
    </lineage>
</organism>
<accession>A0A0C2T011</accession>
<dbReference type="Proteomes" id="UP000054549">
    <property type="component" value="Unassembled WGS sequence"/>
</dbReference>
<dbReference type="EMBL" id="KN818226">
    <property type="protein sequence ID" value="KIL69125.1"/>
    <property type="molecule type" value="Genomic_DNA"/>
</dbReference>
<keyword evidence="2" id="KW-1185">Reference proteome</keyword>
<evidence type="ECO:0000313" key="2">
    <source>
        <dbReference type="Proteomes" id="UP000054549"/>
    </source>
</evidence>
<evidence type="ECO:0000313" key="1">
    <source>
        <dbReference type="EMBL" id="KIL69125.1"/>
    </source>
</evidence>
<dbReference type="HOGENOM" id="CLU_1041958_0_0_1"/>